<feature type="domain" description="Rhodanese" evidence="1">
    <location>
        <begin position="79"/>
        <end position="209"/>
    </location>
</feature>
<dbReference type="InterPro" id="IPR001763">
    <property type="entry name" value="Rhodanese-like_dom"/>
</dbReference>
<dbReference type="SUPFAM" id="SSF52821">
    <property type="entry name" value="Rhodanese/Cell cycle control phosphatase"/>
    <property type="match status" value="1"/>
</dbReference>
<proteinExistence type="predicted"/>
<evidence type="ECO:0000259" key="1">
    <source>
        <dbReference type="PROSITE" id="PS50206"/>
    </source>
</evidence>
<comment type="caution">
    <text evidence="2">The sequence shown here is derived from an EMBL/GenBank/DDBJ whole genome shotgun (WGS) entry which is preliminary data.</text>
</comment>
<dbReference type="RefSeq" id="WP_244954395.1">
    <property type="nucleotide sequence ID" value="NZ_CP035708.1"/>
</dbReference>
<evidence type="ECO:0000313" key="2">
    <source>
        <dbReference type="EMBL" id="MET3603984.1"/>
    </source>
</evidence>
<organism evidence="2 3">
    <name type="scientific">Sphaerotilus sulfidivorans</name>
    <dbReference type="NCBI Taxonomy" id="639200"/>
    <lineage>
        <taxon>Bacteria</taxon>
        <taxon>Pseudomonadati</taxon>
        <taxon>Pseudomonadota</taxon>
        <taxon>Betaproteobacteria</taxon>
        <taxon>Burkholderiales</taxon>
        <taxon>Sphaerotilaceae</taxon>
        <taxon>Sphaerotilus</taxon>
    </lineage>
</organism>
<accession>A0ABV2IN18</accession>
<dbReference type="InterPro" id="IPR036873">
    <property type="entry name" value="Rhodanese-like_dom_sf"/>
</dbReference>
<gene>
    <name evidence="2" type="ORF">ABIC99_001797</name>
</gene>
<dbReference type="Proteomes" id="UP001549111">
    <property type="component" value="Unassembled WGS sequence"/>
</dbReference>
<dbReference type="Gene3D" id="3.40.250.10">
    <property type="entry name" value="Rhodanese-like domain"/>
    <property type="match status" value="1"/>
</dbReference>
<evidence type="ECO:0000313" key="3">
    <source>
        <dbReference type="Proteomes" id="UP001549111"/>
    </source>
</evidence>
<name>A0ABV2IN18_9BURK</name>
<dbReference type="SMART" id="SM00450">
    <property type="entry name" value="RHOD"/>
    <property type="match status" value="1"/>
</dbReference>
<dbReference type="PROSITE" id="PS50206">
    <property type="entry name" value="RHODANESE_3"/>
    <property type="match status" value="1"/>
</dbReference>
<sequence>MHACFRPDDAVRCDGLIPRAAARQRPGRWLATAMLGLMLLAGAVQAQPAIDAATLPEVKRTRAGLYMMAADVPAFLAAQGGRVLFLDVRTRAEAMYVGMAESVDALVPYVEHQELMTDWDEQRRIYRLEPLQDFVPEVERRLAERGLVRTDAVVLICRSGDRSSRAANRLAEAGFTRVHSVVDGFEGDMSPQGRRSVNGWKNAGLPWTYRLERSRMYFPR</sequence>
<protein>
    <submittedName>
        <fullName evidence="2">Rhodanese-related sulfurtransferase</fullName>
    </submittedName>
</protein>
<dbReference type="Pfam" id="PF00581">
    <property type="entry name" value="Rhodanese"/>
    <property type="match status" value="1"/>
</dbReference>
<dbReference type="EMBL" id="JBEPLS010000005">
    <property type="protein sequence ID" value="MET3603984.1"/>
    <property type="molecule type" value="Genomic_DNA"/>
</dbReference>
<reference evidence="2 3" key="1">
    <citation type="submission" date="2024-06" db="EMBL/GenBank/DDBJ databases">
        <title>Genomic Encyclopedia of Type Strains, Phase IV (KMG-IV): sequencing the most valuable type-strain genomes for metagenomic binning, comparative biology and taxonomic classification.</title>
        <authorList>
            <person name="Goeker M."/>
        </authorList>
    </citation>
    <scope>NUCLEOTIDE SEQUENCE [LARGE SCALE GENOMIC DNA]</scope>
    <source>
        <strain evidence="2 3">D-501</strain>
    </source>
</reference>
<keyword evidence="3" id="KW-1185">Reference proteome</keyword>